<reference evidence="4 6" key="1">
    <citation type="submission" date="2019-10" db="EMBL/GenBank/DDBJ databases">
        <title>A novel species.</title>
        <authorList>
            <person name="Gao J."/>
        </authorList>
    </citation>
    <scope>NUCLEOTIDE SEQUENCE [LARGE SCALE GENOMIC DNA]</scope>
    <source>
        <strain evidence="4 6">QMT-28</strain>
    </source>
</reference>
<dbReference type="PANTHER" id="PTHR33627:SF1">
    <property type="entry name" value="TRANSPOSASE"/>
    <property type="match status" value="1"/>
</dbReference>
<dbReference type="KEGG" id="sfy:GFH48_38225"/>
<dbReference type="KEGG" id="sfy:GFH48_38685"/>
<accession>A0A5Q0LRI8</accession>
<dbReference type="EMBL" id="CP045643">
    <property type="protein sequence ID" value="QFZ79166.1"/>
    <property type="molecule type" value="Genomic_DNA"/>
</dbReference>
<evidence type="ECO:0000259" key="2">
    <source>
        <dbReference type="Pfam" id="PF13546"/>
    </source>
</evidence>
<sequence length="426" mass="47270">MDLHEVRRVRATLALFVADVFASVPRKDQRAKGDCYLRGLMLDGRRKSIQAMAARLPDGNEQNLQQFVNQSTWDPVPVQRRINERLLPLVDPVAWVIDDVSMPKDGRMSVGVAPQYCGALGKRANCQVAVSVHAASDTASCPLQWRLFLPEDWAADGHRRTRTQVPPEVIHREKWRLALDMLDALADWGMTPPAVVSDAAYGTNAHLRAALSERGLTYVLSVRSDVSAHPFDAQPMAPDRKGDIGCWPQPRYRQKAPSVAALATALGREAFTPLTWRQGSKGELRSRFAAVRVRPAGKAVERPIKAAASAGQGWWDGVLPDCWLLAEWPAGADAPSEYWLSNLPPDTPIADLVRLAKVRWRIEHDYRELKHGLGLDHFEGRSWPGWHHHVTLVTAAQAFLTEQRLAPKAPHPASPSTRSSTLSKTP</sequence>
<gene>
    <name evidence="3" type="ORF">GFH48_38225</name>
    <name evidence="4" type="ORF">GFH48_38685</name>
    <name evidence="5" type="ORF">GFH48_38785</name>
</gene>
<dbReference type="PANTHER" id="PTHR33627">
    <property type="entry name" value="TRANSPOSASE"/>
    <property type="match status" value="1"/>
</dbReference>
<evidence type="ECO:0000313" key="6">
    <source>
        <dbReference type="Proteomes" id="UP000326179"/>
    </source>
</evidence>
<organism evidence="4 6">
    <name type="scientific">Streptomyces fagopyri</name>
    <dbReference type="NCBI Taxonomy" id="2662397"/>
    <lineage>
        <taxon>Bacteria</taxon>
        <taxon>Bacillati</taxon>
        <taxon>Actinomycetota</taxon>
        <taxon>Actinomycetes</taxon>
        <taxon>Kitasatosporales</taxon>
        <taxon>Streptomycetaceae</taxon>
        <taxon>Streptomyces</taxon>
    </lineage>
</organism>
<feature type="domain" description="Transposase IS701-like DDE" evidence="2">
    <location>
        <begin position="20"/>
        <end position="282"/>
    </location>
</feature>
<feature type="compositionally biased region" description="Polar residues" evidence="1">
    <location>
        <begin position="414"/>
        <end position="426"/>
    </location>
</feature>
<name>A0A5Q0LRI8_9ACTN</name>
<dbReference type="InterPro" id="IPR038721">
    <property type="entry name" value="IS701-like_DDE_dom"/>
</dbReference>
<dbReference type="Pfam" id="PF13546">
    <property type="entry name" value="DDE_5"/>
    <property type="match status" value="1"/>
</dbReference>
<dbReference type="InterPro" id="IPR012337">
    <property type="entry name" value="RNaseH-like_sf"/>
</dbReference>
<dbReference type="InterPro" id="IPR039365">
    <property type="entry name" value="IS701-like"/>
</dbReference>
<dbReference type="AlphaFoldDB" id="A0A5Q0LRI8"/>
<dbReference type="EMBL" id="CP045643">
    <property type="protein sequence ID" value="QFZ79179.1"/>
    <property type="molecule type" value="Genomic_DNA"/>
</dbReference>
<dbReference type="NCBIfam" id="NF033540">
    <property type="entry name" value="transpos_IS701"/>
    <property type="match status" value="1"/>
</dbReference>
<protein>
    <submittedName>
        <fullName evidence="4">IS701 family transposase</fullName>
    </submittedName>
</protein>
<dbReference type="SUPFAM" id="SSF53098">
    <property type="entry name" value="Ribonuclease H-like"/>
    <property type="match status" value="1"/>
</dbReference>
<dbReference type="Proteomes" id="UP000326179">
    <property type="component" value="Chromosome"/>
</dbReference>
<feature type="region of interest" description="Disordered" evidence="1">
    <location>
        <begin position="405"/>
        <end position="426"/>
    </location>
</feature>
<dbReference type="KEGG" id="sfy:GFH48_38785"/>
<dbReference type="EMBL" id="CP045643">
    <property type="protein sequence ID" value="QFZ79181.1"/>
    <property type="molecule type" value="Genomic_DNA"/>
</dbReference>
<keyword evidence="6" id="KW-1185">Reference proteome</keyword>
<evidence type="ECO:0000313" key="3">
    <source>
        <dbReference type="EMBL" id="QFZ79166.1"/>
    </source>
</evidence>
<evidence type="ECO:0000256" key="1">
    <source>
        <dbReference type="SAM" id="MobiDB-lite"/>
    </source>
</evidence>
<evidence type="ECO:0000313" key="5">
    <source>
        <dbReference type="EMBL" id="QFZ79181.1"/>
    </source>
</evidence>
<evidence type="ECO:0000313" key="4">
    <source>
        <dbReference type="EMBL" id="QFZ79179.1"/>
    </source>
</evidence>
<proteinExistence type="predicted"/>
<dbReference type="RefSeq" id="WP_153293319.1">
    <property type="nucleotide sequence ID" value="NZ_CP045643.1"/>
</dbReference>